<organism evidence="3">
    <name type="scientific">Sesamum angustifolium</name>
    <dbReference type="NCBI Taxonomy" id="2727405"/>
    <lineage>
        <taxon>Eukaryota</taxon>
        <taxon>Viridiplantae</taxon>
        <taxon>Streptophyta</taxon>
        <taxon>Embryophyta</taxon>
        <taxon>Tracheophyta</taxon>
        <taxon>Spermatophyta</taxon>
        <taxon>Magnoliopsida</taxon>
        <taxon>eudicotyledons</taxon>
        <taxon>Gunneridae</taxon>
        <taxon>Pentapetalae</taxon>
        <taxon>asterids</taxon>
        <taxon>lamiids</taxon>
        <taxon>Lamiales</taxon>
        <taxon>Pedaliaceae</taxon>
        <taxon>Sesamum</taxon>
    </lineage>
</organism>
<feature type="repeat" description="PPR" evidence="2">
    <location>
        <begin position="142"/>
        <end position="176"/>
    </location>
</feature>
<dbReference type="EMBL" id="JACGWK010000015">
    <property type="protein sequence ID" value="KAL0314680.1"/>
    <property type="molecule type" value="Genomic_DNA"/>
</dbReference>
<evidence type="ECO:0000256" key="1">
    <source>
        <dbReference type="ARBA" id="ARBA00022737"/>
    </source>
</evidence>
<reference evidence="3" key="1">
    <citation type="submission" date="2020-06" db="EMBL/GenBank/DDBJ databases">
        <authorList>
            <person name="Li T."/>
            <person name="Hu X."/>
            <person name="Zhang T."/>
            <person name="Song X."/>
            <person name="Zhang H."/>
            <person name="Dai N."/>
            <person name="Sheng W."/>
            <person name="Hou X."/>
            <person name="Wei L."/>
        </authorList>
    </citation>
    <scope>NUCLEOTIDE SEQUENCE</scope>
    <source>
        <strain evidence="3">G01</strain>
        <tissue evidence="3">Leaf</tissue>
    </source>
</reference>
<dbReference type="Pfam" id="PF13041">
    <property type="entry name" value="PPR_2"/>
    <property type="match status" value="2"/>
</dbReference>
<dbReference type="InterPro" id="IPR011990">
    <property type="entry name" value="TPR-like_helical_dom_sf"/>
</dbReference>
<name>A0AAW2L8N2_9LAMI</name>
<reference evidence="3" key="2">
    <citation type="journal article" date="2024" name="Plant">
        <title>Genomic evolution and insights into agronomic trait innovations of Sesamum species.</title>
        <authorList>
            <person name="Miao H."/>
            <person name="Wang L."/>
            <person name="Qu L."/>
            <person name="Liu H."/>
            <person name="Sun Y."/>
            <person name="Le M."/>
            <person name="Wang Q."/>
            <person name="Wei S."/>
            <person name="Zheng Y."/>
            <person name="Lin W."/>
            <person name="Duan Y."/>
            <person name="Cao H."/>
            <person name="Xiong S."/>
            <person name="Wang X."/>
            <person name="Wei L."/>
            <person name="Li C."/>
            <person name="Ma Q."/>
            <person name="Ju M."/>
            <person name="Zhao R."/>
            <person name="Li G."/>
            <person name="Mu C."/>
            <person name="Tian Q."/>
            <person name="Mei H."/>
            <person name="Zhang T."/>
            <person name="Gao T."/>
            <person name="Zhang H."/>
        </authorList>
    </citation>
    <scope>NUCLEOTIDE SEQUENCE</scope>
    <source>
        <strain evidence="3">G01</strain>
    </source>
</reference>
<sequence>MIAELVLGEESFHANVRDYSKLIDALAKENRLEDAERILTKMNENGILPDVITLTIVVHMYCKSGNLDRAKKHLKLKGLAFNLTKVGDVNGADRISTTMQFAGFQPSQESCALMVEACERAGNLDQARHNFDQMMKLGHKPDDRCTASMIAAYEKKNLLDKALNLLLELEKDGIEPGVATYTVLVDWFCKLELFDEVEQILNKIAEQGEAPPLKLHISLCDMYIKSGAEKKALQALGVLESKIEQLESADFERIIDSLKAGGFVEDARRIHGMMEARGFVLSEPLKVALTASLAVGSSHRSNKYSPEQR</sequence>
<feature type="repeat" description="PPR" evidence="2">
    <location>
        <begin position="177"/>
        <end position="211"/>
    </location>
</feature>
<comment type="caution">
    <text evidence="3">The sequence shown here is derived from an EMBL/GenBank/DDBJ whole genome shotgun (WGS) entry which is preliminary data.</text>
</comment>
<gene>
    <name evidence="3" type="ORF">Sangu_2312400</name>
</gene>
<dbReference type="NCBIfam" id="TIGR00756">
    <property type="entry name" value="PPR"/>
    <property type="match status" value="3"/>
</dbReference>
<proteinExistence type="predicted"/>
<dbReference type="InterPro" id="IPR002885">
    <property type="entry name" value="PPR_rpt"/>
</dbReference>
<dbReference type="Gene3D" id="1.25.40.10">
    <property type="entry name" value="Tetratricopeptide repeat domain"/>
    <property type="match status" value="2"/>
</dbReference>
<protein>
    <submittedName>
        <fullName evidence="3">Pentatricopeptide repeat-containing protein</fullName>
    </submittedName>
</protein>
<evidence type="ECO:0000313" key="3">
    <source>
        <dbReference type="EMBL" id="KAL0314680.1"/>
    </source>
</evidence>
<evidence type="ECO:0000256" key="2">
    <source>
        <dbReference type="PROSITE-ProRule" id="PRU00708"/>
    </source>
</evidence>
<dbReference type="PANTHER" id="PTHR46862">
    <property type="entry name" value="OS07G0661900 PROTEIN"/>
    <property type="match status" value="1"/>
</dbReference>
<feature type="repeat" description="PPR" evidence="2">
    <location>
        <begin position="15"/>
        <end position="49"/>
    </location>
</feature>
<dbReference type="PROSITE" id="PS51375">
    <property type="entry name" value="PPR"/>
    <property type="match status" value="4"/>
</dbReference>
<keyword evidence="1" id="KW-0677">Repeat</keyword>
<accession>A0AAW2L8N2</accession>
<feature type="repeat" description="PPR" evidence="2">
    <location>
        <begin position="107"/>
        <end position="141"/>
    </location>
</feature>
<dbReference type="AlphaFoldDB" id="A0AAW2L8N2"/>
<dbReference type="PANTHER" id="PTHR46862:SF2">
    <property type="entry name" value="OS02G0611400 PROTEIN"/>
    <property type="match status" value="1"/>
</dbReference>